<dbReference type="AlphaFoldDB" id="A0A7Z1N0W3"/>
<evidence type="ECO:0000313" key="2">
    <source>
        <dbReference type="EMBL" id="PPJ73082.1"/>
    </source>
</evidence>
<dbReference type="GO" id="GO:0004519">
    <property type="term" value="F:endonuclease activity"/>
    <property type="evidence" value="ECO:0007669"/>
    <property type="project" value="UniProtKB-KW"/>
</dbReference>
<feature type="domain" description="HNH" evidence="1">
    <location>
        <begin position="316"/>
        <end position="351"/>
    </location>
</feature>
<keyword evidence="2" id="KW-0255">Endonuclease</keyword>
<reference evidence="2 3" key="1">
    <citation type="submission" date="2017-11" db="EMBL/GenBank/DDBJ databases">
        <authorList>
            <person name="Founou R.C."/>
            <person name="Founou L."/>
            <person name="Allam M."/>
            <person name="Ismail A."/>
            <person name="Essack S.Y."/>
        </authorList>
    </citation>
    <scope>NUCLEOTIDE SEQUENCE [LARGE SCALE GENOMIC DNA]</scope>
    <source>
        <strain evidence="2 3">G811N2B1</strain>
    </source>
</reference>
<name>A0A7Z1N0W3_STAHA</name>
<dbReference type="GO" id="GO:0008270">
    <property type="term" value="F:zinc ion binding"/>
    <property type="evidence" value="ECO:0007669"/>
    <property type="project" value="InterPro"/>
</dbReference>
<organism evidence="2 3">
    <name type="scientific">Staphylococcus haemolyticus</name>
    <dbReference type="NCBI Taxonomy" id="1283"/>
    <lineage>
        <taxon>Bacteria</taxon>
        <taxon>Bacillati</taxon>
        <taxon>Bacillota</taxon>
        <taxon>Bacilli</taxon>
        <taxon>Bacillales</taxon>
        <taxon>Staphylococcaceae</taxon>
        <taxon>Staphylococcus</taxon>
    </lineage>
</organism>
<dbReference type="Proteomes" id="UP000238153">
    <property type="component" value="Unassembled WGS sequence"/>
</dbReference>
<dbReference type="GO" id="GO:0003676">
    <property type="term" value="F:nucleic acid binding"/>
    <property type="evidence" value="ECO:0007669"/>
    <property type="project" value="InterPro"/>
</dbReference>
<dbReference type="InterPro" id="IPR003615">
    <property type="entry name" value="HNH_nuc"/>
</dbReference>
<sequence>MKLVSELDNLNLESLLIIFFNATDQEDGHFEVRSGYRKSVHAPKDLEYNDVEYNNYLLNEYSELNFEIKGNGGHVAYLKNDLNYNFSQLFKKLFSLIQQKRFDYESEIFDRKVINCAYALRGSIDMNRGLMALDIYDRILSEDYIQLLTTLLLNTEASSQLNLNFRNLQKQFVENKNKRNTQVRVNIRWFYDNCLNELEKVNKYKADILKNRSQIILQKNYFKSNNSFLERIIFYRERIVNTSFSFDNLSESELKNKIKELREQLNFDNEYVEEKGSRRNKQIVLTADAILPDECVACKDYYSKSDRTFKKRNSDKHYFELHHVISFGAKQSGDILENLVKLCPACHRALTPNRAEESYQKEIIKNILLNSNEANDYVGNFIKEPDNLDMKIDYVYSNLK</sequence>
<gene>
    <name evidence="2" type="ORF">CV019_09790</name>
</gene>
<dbReference type="EMBL" id="PGWX01000357">
    <property type="protein sequence ID" value="PPJ73082.1"/>
    <property type="molecule type" value="Genomic_DNA"/>
</dbReference>
<accession>A0A7Z1N0W3</accession>
<dbReference type="Pfam" id="PF01844">
    <property type="entry name" value="HNH"/>
    <property type="match status" value="1"/>
</dbReference>
<dbReference type="RefSeq" id="WP_037558557.1">
    <property type="nucleotide sequence ID" value="NZ_CAJCGK010000029.1"/>
</dbReference>
<comment type="caution">
    <text evidence="2">The sequence shown here is derived from an EMBL/GenBank/DDBJ whole genome shotgun (WGS) entry which is preliminary data.</text>
</comment>
<dbReference type="CDD" id="cd00085">
    <property type="entry name" value="HNHc"/>
    <property type="match status" value="1"/>
</dbReference>
<evidence type="ECO:0000313" key="3">
    <source>
        <dbReference type="Proteomes" id="UP000238153"/>
    </source>
</evidence>
<protein>
    <submittedName>
        <fullName evidence="2">HNH endonuclease</fullName>
    </submittedName>
</protein>
<evidence type="ECO:0000259" key="1">
    <source>
        <dbReference type="Pfam" id="PF01844"/>
    </source>
</evidence>
<dbReference type="InterPro" id="IPR002711">
    <property type="entry name" value="HNH"/>
</dbReference>
<keyword evidence="2" id="KW-0378">Hydrolase</keyword>
<keyword evidence="2" id="KW-0540">Nuclease</keyword>
<proteinExistence type="predicted"/>